<gene>
    <name evidence="1" type="ORF">J2W25_004117</name>
</gene>
<name>A0AAW8E0M5_9BURK</name>
<evidence type="ECO:0000313" key="2">
    <source>
        <dbReference type="Proteomes" id="UP001244295"/>
    </source>
</evidence>
<dbReference type="EMBL" id="JAUSRR010000007">
    <property type="protein sequence ID" value="MDP9925074.1"/>
    <property type="molecule type" value="Genomic_DNA"/>
</dbReference>
<comment type="caution">
    <text evidence="1">The sequence shown here is derived from an EMBL/GenBank/DDBJ whole genome shotgun (WGS) entry which is preliminary data.</text>
</comment>
<dbReference type="Proteomes" id="UP001244295">
    <property type="component" value="Unassembled WGS sequence"/>
</dbReference>
<dbReference type="RefSeq" id="WP_157627413.1">
    <property type="nucleotide sequence ID" value="NZ_BKDH01000001.1"/>
</dbReference>
<dbReference type="GeneID" id="82267293"/>
<sequence length="56" mass="6423">MIRRTKRFRKNLYRLSDVALWLLLALFLALAADALPARGVSQDHHDSEAERATHAH</sequence>
<accession>A0AAW8E0M5</accession>
<organism evidence="1 2">
    <name type="scientific">Variovorax boronicumulans</name>
    <dbReference type="NCBI Taxonomy" id="436515"/>
    <lineage>
        <taxon>Bacteria</taxon>
        <taxon>Pseudomonadati</taxon>
        <taxon>Pseudomonadota</taxon>
        <taxon>Betaproteobacteria</taxon>
        <taxon>Burkholderiales</taxon>
        <taxon>Comamonadaceae</taxon>
        <taxon>Variovorax</taxon>
    </lineage>
</organism>
<protein>
    <submittedName>
        <fullName evidence="1">Uncharacterized protein</fullName>
    </submittedName>
</protein>
<reference evidence="1" key="1">
    <citation type="submission" date="2023-07" db="EMBL/GenBank/DDBJ databases">
        <title>Sorghum-associated microbial communities from plants grown in Nebraska, USA.</title>
        <authorList>
            <person name="Schachtman D."/>
        </authorList>
    </citation>
    <scope>NUCLEOTIDE SEQUENCE</scope>
    <source>
        <strain evidence="1">DS2795</strain>
    </source>
</reference>
<dbReference type="AlphaFoldDB" id="A0AAW8E0M5"/>
<evidence type="ECO:0000313" key="1">
    <source>
        <dbReference type="EMBL" id="MDP9925074.1"/>
    </source>
</evidence>
<proteinExistence type="predicted"/>